<dbReference type="Proteomes" id="UP000614996">
    <property type="component" value="Unassembled WGS sequence"/>
</dbReference>
<name>A0A8J4EPT4_9ACTN</name>
<evidence type="ECO:0000313" key="1">
    <source>
        <dbReference type="EMBL" id="GIL32016.1"/>
    </source>
</evidence>
<keyword evidence="2" id="KW-1185">Reference proteome</keyword>
<accession>A0A8J4EPT4</accession>
<organism evidence="1 2">
    <name type="scientific">Actinocatenispora comari</name>
    <dbReference type="NCBI Taxonomy" id="2807577"/>
    <lineage>
        <taxon>Bacteria</taxon>
        <taxon>Bacillati</taxon>
        <taxon>Actinomycetota</taxon>
        <taxon>Actinomycetes</taxon>
        <taxon>Micromonosporales</taxon>
        <taxon>Micromonosporaceae</taxon>
        <taxon>Actinocatenispora</taxon>
    </lineage>
</organism>
<reference evidence="2" key="1">
    <citation type="journal article" date="2021" name="Int. J. Syst. Evol. Microbiol.">
        <title>Actinocatenispora comari sp. nov., an endophytic actinomycete isolated from aerial parts of Comarum salesowianum.</title>
        <authorList>
            <person name="Oyunbileg N."/>
            <person name="Iizaka Y."/>
            <person name="Hamada M."/>
            <person name="Davaapurev B.O."/>
            <person name="Fukumoto A."/>
            <person name="Tsetseg B."/>
            <person name="Kato F."/>
            <person name="Tamura T."/>
            <person name="Batkhuu J."/>
            <person name="Anzai Y."/>
        </authorList>
    </citation>
    <scope>NUCLEOTIDE SEQUENCE [LARGE SCALE GENOMIC DNA]</scope>
    <source>
        <strain evidence="2">NUM-2625</strain>
    </source>
</reference>
<protein>
    <submittedName>
        <fullName evidence="1">Uncharacterized protein</fullName>
    </submittedName>
</protein>
<dbReference type="EMBL" id="BOPO01000151">
    <property type="protein sequence ID" value="GIL32016.1"/>
    <property type="molecule type" value="Genomic_DNA"/>
</dbReference>
<dbReference type="AlphaFoldDB" id="A0A8J4EPT4"/>
<gene>
    <name evidence="1" type="ORF">NUM_72700</name>
</gene>
<comment type="caution">
    <text evidence="1">The sequence shown here is derived from an EMBL/GenBank/DDBJ whole genome shotgun (WGS) entry which is preliminary data.</text>
</comment>
<evidence type="ECO:0000313" key="2">
    <source>
        <dbReference type="Proteomes" id="UP000614996"/>
    </source>
</evidence>
<sequence>MPPRIHLAQAEVAVALGRMQVEHDLTDVEMLRRSPSGRRQAAGDAVQSAYRSETRTQLVEGDVLLELSIVTSSHPFTS</sequence>
<proteinExistence type="predicted"/>